<feature type="domain" description="J" evidence="1">
    <location>
        <begin position="43"/>
        <end position="107"/>
    </location>
</feature>
<dbReference type="InterPro" id="IPR018253">
    <property type="entry name" value="DnaJ_domain_CS"/>
</dbReference>
<dbReference type="InterPro" id="IPR036869">
    <property type="entry name" value="J_dom_sf"/>
</dbReference>
<proteinExistence type="predicted"/>
<dbReference type="PROSITE" id="PS50076">
    <property type="entry name" value="DNAJ_2"/>
    <property type="match status" value="1"/>
</dbReference>
<evidence type="ECO:0000259" key="1">
    <source>
        <dbReference type="PROSITE" id="PS50076"/>
    </source>
</evidence>
<dbReference type="InterPro" id="IPR001623">
    <property type="entry name" value="DnaJ_domain"/>
</dbReference>
<dbReference type="InterPro" id="IPR053025">
    <property type="entry name" value="Mito_ATP_Synthase-Asso"/>
</dbReference>
<dbReference type="EMBL" id="KQ982169">
    <property type="protein sequence ID" value="KYQ59500.1"/>
    <property type="molecule type" value="Genomic_DNA"/>
</dbReference>
<dbReference type="PANTHER" id="PTHR44873:SF1">
    <property type="entry name" value="DNAJ HOMOLOG SUBFAMILY C MEMBER 30, MITOCHONDRIAL"/>
    <property type="match status" value="1"/>
</dbReference>
<reference evidence="2 3" key="1">
    <citation type="submission" date="2015-09" db="EMBL/GenBank/DDBJ databases">
        <title>Trachymyrmex zeteki WGS genome.</title>
        <authorList>
            <person name="Nygaard S."/>
            <person name="Hu H."/>
            <person name="Boomsma J."/>
            <person name="Zhang G."/>
        </authorList>
    </citation>
    <scope>NUCLEOTIDE SEQUENCE [LARGE SCALE GENOMIC DNA]</scope>
    <source>
        <strain evidence="2">Tzet28-1</strain>
        <tissue evidence="2">Whole body</tissue>
    </source>
</reference>
<protein>
    <submittedName>
        <fullName evidence="2">DnaJ like protein subfamily C member 30</fullName>
    </submittedName>
</protein>
<dbReference type="CDD" id="cd06257">
    <property type="entry name" value="DnaJ"/>
    <property type="match status" value="1"/>
</dbReference>
<keyword evidence="3" id="KW-1185">Reference proteome</keyword>
<dbReference type="PROSITE" id="PS00636">
    <property type="entry name" value="DNAJ_1"/>
    <property type="match status" value="1"/>
</dbReference>
<dbReference type="Gene3D" id="1.10.287.110">
    <property type="entry name" value="DnaJ domain"/>
    <property type="match status" value="1"/>
</dbReference>
<dbReference type="STRING" id="64791.A0A151XH12"/>
<dbReference type="PANTHER" id="PTHR44873">
    <property type="entry name" value="DNAJ HOMOLOG SUBFAMILY C MEMBER 30, MITOCHONDRIAL"/>
    <property type="match status" value="1"/>
</dbReference>
<dbReference type="Pfam" id="PF00226">
    <property type="entry name" value="DnaJ"/>
    <property type="match status" value="1"/>
</dbReference>
<name>A0A151XH12_9HYME</name>
<accession>A0A151XH12</accession>
<dbReference type="SMART" id="SM00271">
    <property type="entry name" value="DnaJ"/>
    <property type="match status" value="1"/>
</dbReference>
<dbReference type="SUPFAM" id="SSF46565">
    <property type="entry name" value="Chaperone J-domain"/>
    <property type="match status" value="1"/>
</dbReference>
<evidence type="ECO:0000313" key="2">
    <source>
        <dbReference type="EMBL" id="KYQ59500.1"/>
    </source>
</evidence>
<gene>
    <name evidence="2" type="ORF">ALC60_01485</name>
</gene>
<dbReference type="AlphaFoldDB" id="A0A151XH12"/>
<dbReference type="PRINTS" id="PR00625">
    <property type="entry name" value="JDOMAIN"/>
</dbReference>
<sequence length="216" mass="25444">ILHVIFNMHVAFVQSSFKFNMLHSTKSQLARLYSTKQSNRSKNHYNTLNVTPHATQNEVKSAYYKLTLQYHPDKNKSEYAKQKFQDISEAYEVLGNHDQRKVYDRDIMVRRQPVSTTTQEPISDYKNKVYSGSSKIYNFDAWTQAHYGKQIHVTRLRKRAYENAKMMEEINIHSKKKSQYLEFAVFLLTLTLIAVSLQKKVDVPISQRRKTESKDQ</sequence>
<evidence type="ECO:0000313" key="3">
    <source>
        <dbReference type="Proteomes" id="UP000075809"/>
    </source>
</evidence>
<feature type="non-terminal residue" evidence="2">
    <location>
        <position position="1"/>
    </location>
</feature>
<dbReference type="Proteomes" id="UP000075809">
    <property type="component" value="Unassembled WGS sequence"/>
</dbReference>
<organism evidence="2 3">
    <name type="scientific">Mycetomoellerius zeteki</name>
    <dbReference type="NCBI Taxonomy" id="64791"/>
    <lineage>
        <taxon>Eukaryota</taxon>
        <taxon>Metazoa</taxon>
        <taxon>Ecdysozoa</taxon>
        <taxon>Arthropoda</taxon>
        <taxon>Hexapoda</taxon>
        <taxon>Insecta</taxon>
        <taxon>Pterygota</taxon>
        <taxon>Neoptera</taxon>
        <taxon>Endopterygota</taxon>
        <taxon>Hymenoptera</taxon>
        <taxon>Apocrita</taxon>
        <taxon>Aculeata</taxon>
        <taxon>Formicoidea</taxon>
        <taxon>Formicidae</taxon>
        <taxon>Myrmicinae</taxon>
        <taxon>Mycetomoellerius</taxon>
    </lineage>
</organism>